<comment type="similarity">
    <text evidence="1 6">Belongs to the cytochrome P450 family.</text>
</comment>
<dbReference type="PROSITE" id="PS00086">
    <property type="entry name" value="CYTOCHROME_P450"/>
    <property type="match status" value="1"/>
</dbReference>
<evidence type="ECO:0000256" key="2">
    <source>
        <dbReference type="ARBA" id="ARBA00022723"/>
    </source>
</evidence>
<dbReference type="OMA" id="INNVFRM"/>
<reference evidence="7 8" key="1">
    <citation type="journal article" date="2009" name="PLoS Genet.">
        <title>The genome of Nectria haematococca: contribution of supernumerary chromosomes to gene expansion.</title>
        <authorList>
            <person name="Coleman J.J."/>
            <person name="Rounsley S.D."/>
            <person name="Rodriguez-Carres M."/>
            <person name="Kuo A."/>
            <person name="Wasmann C.C."/>
            <person name="Grimwood J."/>
            <person name="Schmutz J."/>
            <person name="Taga M."/>
            <person name="White G.J."/>
            <person name="Zhou S."/>
            <person name="Schwartz D.C."/>
            <person name="Freitag M."/>
            <person name="Ma L.J."/>
            <person name="Danchin E.G."/>
            <person name="Henrissat B."/>
            <person name="Coutinho P.M."/>
            <person name="Nelson D.R."/>
            <person name="Straney D."/>
            <person name="Napoli C.A."/>
            <person name="Barker B.M."/>
            <person name="Gribskov M."/>
            <person name="Rep M."/>
            <person name="Kroken S."/>
            <person name="Molnar I."/>
            <person name="Rensing C."/>
            <person name="Kennell J.C."/>
            <person name="Zamora J."/>
            <person name="Farman M.L."/>
            <person name="Selker E.U."/>
            <person name="Salamov A."/>
            <person name="Shapiro H."/>
            <person name="Pangilinan J."/>
            <person name="Lindquist E."/>
            <person name="Lamers C."/>
            <person name="Grigoriev I.V."/>
            <person name="Geiser D.M."/>
            <person name="Covert S.F."/>
            <person name="Temporini E."/>
            <person name="Vanetten H.D."/>
        </authorList>
    </citation>
    <scope>NUCLEOTIDE SEQUENCE [LARGE SCALE GENOMIC DNA]</scope>
    <source>
        <strain evidence="8">ATCC MYA-4622 / CBS 123669 / FGSC 9596 / NRRL 45880 / 77-13-4</strain>
    </source>
</reference>
<dbReference type="InParanoid" id="C7ZBY2"/>
<dbReference type="VEuPathDB" id="FungiDB:NECHADRAFT_88588"/>
<sequence>MNSQRVTNELLDKRGARYISRQNLPMPGDVASGGKRVVFMPYGNLWKWERKVIHETIGPGNRNVFAPLQDVESRALLYLYLAEPDLWNQAHARYASSLIMSMVFGRRTKLGDPNIDRIIDTNNEIMKIFKPGSNLIDSFPFLASTGIPLPRSIQPWRNFAEEFEGLAERQRQGKDVTCFVSEFQRLGRDKTLGYESTDDSFEGYNLPAGTNVIWNSWGVHMDASEYEQPERFWPERFLNEDLDKPIKGHLAFGAGRRVCPGWVIASNSLHLLIARVMYCFDFHTVPGHLIPVGRPFEIGTEKPYEVKVTVRSPAHAALVRRECSEAANIE</sequence>
<dbReference type="InterPro" id="IPR036396">
    <property type="entry name" value="Cyt_P450_sf"/>
</dbReference>
<dbReference type="SUPFAM" id="SSF48264">
    <property type="entry name" value="Cytochrome P450"/>
    <property type="match status" value="1"/>
</dbReference>
<evidence type="ECO:0000256" key="6">
    <source>
        <dbReference type="RuleBase" id="RU000461"/>
    </source>
</evidence>
<dbReference type="GO" id="GO:0004497">
    <property type="term" value="F:monooxygenase activity"/>
    <property type="evidence" value="ECO:0007669"/>
    <property type="project" value="UniProtKB-KW"/>
</dbReference>
<dbReference type="InterPro" id="IPR017972">
    <property type="entry name" value="Cyt_P450_CS"/>
</dbReference>
<evidence type="ECO:0000313" key="7">
    <source>
        <dbReference type="EMBL" id="EEU38444.1"/>
    </source>
</evidence>
<dbReference type="Gene3D" id="1.10.630.10">
    <property type="entry name" value="Cytochrome P450"/>
    <property type="match status" value="2"/>
</dbReference>
<keyword evidence="2 6" id="KW-0479">Metal-binding</keyword>
<evidence type="ECO:0000313" key="8">
    <source>
        <dbReference type="Proteomes" id="UP000005206"/>
    </source>
</evidence>
<evidence type="ECO:0008006" key="9">
    <source>
        <dbReference type="Google" id="ProtNLM"/>
    </source>
</evidence>
<dbReference type="PANTHER" id="PTHR46300:SF2">
    <property type="entry name" value="CYTOCHROME P450 MONOOXYGENASE ALNH-RELATED"/>
    <property type="match status" value="1"/>
</dbReference>
<protein>
    <recommendedName>
        <fullName evidence="9">Cytochrome P450</fullName>
    </recommendedName>
</protein>
<dbReference type="GeneID" id="9670548"/>
<dbReference type="InterPro" id="IPR050364">
    <property type="entry name" value="Cytochrome_P450_fung"/>
</dbReference>
<dbReference type="InterPro" id="IPR001128">
    <property type="entry name" value="Cyt_P450"/>
</dbReference>
<dbReference type="AlphaFoldDB" id="C7ZBY2"/>
<accession>C7ZBY2</accession>
<organism evidence="7 8">
    <name type="scientific">Fusarium vanettenii (strain ATCC MYA-4622 / CBS 123669 / FGSC 9596 / NRRL 45880 / 77-13-4)</name>
    <name type="common">Fusarium solani subsp. pisi</name>
    <dbReference type="NCBI Taxonomy" id="660122"/>
    <lineage>
        <taxon>Eukaryota</taxon>
        <taxon>Fungi</taxon>
        <taxon>Dikarya</taxon>
        <taxon>Ascomycota</taxon>
        <taxon>Pezizomycotina</taxon>
        <taxon>Sordariomycetes</taxon>
        <taxon>Hypocreomycetidae</taxon>
        <taxon>Hypocreales</taxon>
        <taxon>Nectriaceae</taxon>
        <taxon>Fusarium</taxon>
        <taxon>Fusarium solani species complex</taxon>
        <taxon>Fusarium vanettenii</taxon>
    </lineage>
</organism>
<dbReference type="Proteomes" id="UP000005206">
    <property type="component" value="Chromosome 14"/>
</dbReference>
<proteinExistence type="inferred from homology"/>
<name>C7ZBY2_FUSV7</name>
<keyword evidence="3 6" id="KW-0560">Oxidoreductase</keyword>
<gene>
    <name evidence="7" type="ORF">NECHADRAFT_88588</name>
</gene>
<keyword evidence="6" id="KW-0349">Heme</keyword>
<dbReference type="PANTHER" id="PTHR46300">
    <property type="entry name" value="P450, PUTATIVE (EUROFUNG)-RELATED-RELATED"/>
    <property type="match status" value="1"/>
</dbReference>
<dbReference type="OrthoDB" id="1103324at2759"/>
<dbReference type="Pfam" id="PF00067">
    <property type="entry name" value="p450"/>
    <property type="match status" value="1"/>
</dbReference>
<keyword evidence="5 6" id="KW-0503">Monooxygenase</keyword>
<dbReference type="GO" id="GO:0005506">
    <property type="term" value="F:iron ion binding"/>
    <property type="evidence" value="ECO:0007669"/>
    <property type="project" value="InterPro"/>
</dbReference>
<evidence type="ECO:0000256" key="5">
    <source>
        <dbReference type="ARBA" id="ARBA00023033"/>
    </source>
</evidence>
<keyword evidence="8" id="KW-1185">Reference proteome</keyword>
<dbReference type="EMBL" id="GG698916">
    <property type="protein sequence ID" value="EEU38444.1"/>
    <property type="molecule type" value="Genomic_DNA"/>
</dbReference>
<keyword evidence="4 6" id="KW-0408">Iron</keyword>
<dbReference type="HOGENOM" id="CLU_001570_2_0_1"/>
<dbReference type="eggNOG" id="KOG0156">
    <property type="taxonomic scope" value="Eukaryota"/>
</dbReference>
<evidence type="ECO:0000256" key="1">
    <source>
        <dbReference type="ARBA" id="ARBA00010617"/>
    </source>
</evidence>
<dbReference type="RefSeq" id="XP_003044157.1">
    <property type="nucleotide sequence ID" value="XM_003044111.1"/>
</dbReference>
<dbReference type="GO" id="GO:0020037">
    <property type="term" value="F:heme binding"/>
    <property type="evidence" value="ECO:0007669"/>
    <property type="project" value="InterPro"/>
</dbReference>
<dbReference type="GO" id="GO:0016705">
    <property type="term" value="F:oxidoreductase activity, acting on paired donors, with incorporation or reduction of molecular oxygen"/>
    <property type="evidence" value="ECO:0007669"/>
    <property type="project" value="InterPro"/>
</dbReference>
<evidence type="ECO:0000256" key="4">
    <source>
        <dbReference type="ARBA" id="ARBA00023004"/>
    </source>
</evidence>
<evidence type="ECO:0000256" key="3">
    <source>
        <dbReference type="ARBA" id="ARBA00023002"/>
    </source>
</evidence>
<dbReference type="KEGG" id="nhe:NECHADRAFT_88588"/>